<evidence type="ECO:0000313" key="1">
    <source>
        <dbReference type="EMBL" id="KAG8376840.1"/>
    </source>
</evidence>
<reference evidence="1" key="1">
    <citation type="submission" date="2019-10" db="EMBL/GenBank/DDBJ databases">
        <authorList>
            <person name="Zhang R."/>
            <person name="Pan Y."/>
            <person name="Wang J."/>
            <person name="Ma R."/>
            <person name="Yu S."/>
        </authorList>
    </citation>
    <scope>NUCLEOTIDE SEQUENCE</scope>
    <source>
        <strain evidence="1">LA-IB0</strain>
        <tissue evidence="1">Leaf</tissue>
    </source>
</reference>
<keyword evidence="2" id="KW-1185">Reference proteome</keyword>
<name>A0AAV6XC69_9LAMI</name>
<proteinExistence type="predicted"/>
<gene>
    <name evidence="1" type="ORF">BUALT_Bualt09G0105700</name>
</gene>
<dbReference type="AlphaFoldDB" id="A0AAV6XC69"/>
<accession>A0AAV6XC69</accession>
<organism evidence="1 2">
    <name type="scientific">Buddleja alternifolia</name>
    <dbReference type="NCBI Taxonomy" id="168488"/>
    <lineage>
        <taxon>Eukaryota</taxon>
        <taxon>Viridiplantae</taxon>
        <taxon>Streptophyta</taxon>
        <taxon>Embryophyta</taxon>
        <taxon>Tracheophyta</taxon>
        <taxon>Spermatophyta</taxon>
        <taxon>Magnoliopsida</taxon>
        <taxon>eudicotyledons</taxon>
        <taxon>Gunneridae</taxon>
        <taxon>Pentapetalae</taxon>
        <taxon>asterids</taxon>
        <taxon>lamiids</taxon>
        <taxon>Lamiales</taxon>
        <taxon>Scrophulariaceae</taxon>
        <taxon>Buddlejeae</taxon>
        <taxon>Buddleja</taxon>
    </lineage>
</organism>
<dbReference type="Proteomes" id="UP000826271">
    <property type="component" value="Unassembled WGS sequence"/>
</dbReference>
<protein>
    <submittedName>
        <fullName evidence="1">Uncharacterized protein</fullName>
    </submittedName>
</protein>
<comment type="caution">
    <text evidence="1">The sequence shown here is derived from an EMBL/GenBank/DDBJ whole genome shotgun (WGS) entry which is preliminary data.</text>
</comment>
<dbReference type="EMBL" id="WHWC01000009">
    <property type="protein sequence ID" value="KAG8376840.1"/>
    <property type="molecule type" value="Genomic_DNA"/>
</dbReference>
<sequence>MILNLRSCLAAAAAMGRTHGLARREGTRSRPSAHARPQFMVFSANPNASSADPILLSSAPSGAETEPAVVTNPSVPLISVCSERMSSSVQSNQLSGSSSGYLVMPTTCQGISNDNILQQITQ</sequence>
<evidence type="ECO:0000313" key="2">
    <source>
        <dbReference type="Proteomes" id="UP000826271"/>
    </source>
</evidence>